<organism evidence="2 3">
    <name type="scientific">Streptomyces broussonetiae</name>
    <dbReference type="NCBI Taxonomy" id="2686304"/>
    <lineage>
        <taxon>Bacteria</taxon>
        <taxon>Bacillati</taxon>
        <taxon>Actinomycetota</taxon>
        <taxon>Actinomycetes</taxon>
        <taxon>Kitasatosporales</taxon>
        <taxon>Streptomycetaceae</taxon>
        <taxon>Streptomyces</taxon>
    </lineage>
</organism>
<dbReference type="EMBL" id="JAYMRP010000012">
    <property type="protein sequence ID" value="MFB8774258.1"/>
    <property type="molecule type" value="Genomic_DNA"/>
</dbReference>
<reference evidence="2 3" key="1">
    <citation type="submission" date="2024-01" db="EMBL/GenBank/DDBJ databases">
        <title>Genome mining of biosynthetic gene clusters to explore secondary metabolites of Streptomyces sp.</title>
        <authorList>
            <person name="Baig A."/>
            <person name="Ajitkumar Shintre N."/>
            <person name="Kumar H."/>
            <person name="Anbarasu A."/>
            <person name="Ramaiah S."/>
        </authorList>
    </citation>
    <scope>NUCLEOTIDE SEQUENCE [LARGE SCALE GENOMIC DNA]</scope>
    <source>
        <strain evidence="2 3">A57</strain>
    </source>
</reference>
<protein>
    <submittedName>
        <fullName evidence="2">Uncharacterized protein</fullName>
    </submittedName>
</protein>
<evidence type="ECO:0000313" key="2">
    <source>
        <dbReference type="EMBL" id="MFB8774258.1"/>
    </source>
</evidence>
<keyword evidence="3" id="KW-1185">Reference proteome</keyword>
<dbReference type="Proteomes" id="UP001585080">
    <property type="component" value="Unassembled WGS sequence"/>
</dbReference>
<sequence length="75" mass="8238">MTQDSFDRFLQALAPEDRKAVRQASPDRQARLTSAWERELAQDDELDVLDELSPPAAEAEAARRVVAAETGRAGA</sequence>
<proteinExistence type="predicted"/>
<evidence type="ECO:0000313" key="3">
    <source>
        <dbReference type="Proteomes" id="UP001585080"/>
    </source>
</evidence>
<feature type="region of interest" description="Disordered" evidence="1">
    <location>
        <begin position="55"/>
        <end position="75"/>
    </location>
</feature>
<comment type="caution">
    <text evidence="2">The sequence shown here is derived from an EMBL/GenBank/DDBJ whole genome shotgun (WGS) entry which is preliminary data.</text>
</comment>
<accession>A0ABV5EC33</accession>
<dbReference type="RefSeq" id="WP_376732999.1">
    <property type="nucleotide sequence ID" value="NZ_JAYMRP010000012.1"/>
</dbReference>
<evidence type="ECO:0000256" key="1">
    <source>
        <dbReference type="SAM" id="MobiDB-lite"/>
    </source>
</evidence>
<feature type="compositionally biased region" description="Low complexity" evidence="1">
    <location>
        <begin position="56"/>
        <end position="75"/>
    </location>
</feature>
<name>A0ABV5EC33_9ACTN</name>
<gene>
    <name evidence="2" type="ORF">VSS16_16230</name>
</gene>